<organism evidence="1">
    <name type="scientific">Anguilla anguilla</name>
    <name type="common">European freshwater eel</name>
    <name type="synonym">Muraena anguilla</name>
    <dbReference type="NCBI Taxonomy" id="7936"/>
    <lineage>
        <taxon>Eukaryota</taxon>
        <taxon>Metazoa</taxon>
        <taxon>Chordata</taxon>
        <taxon>Craniata</taxon>
        <taxon>Vertebrata</taxon>
        <taxon>Euteleostomi</taxon>
        <taxon>Actinopterygii</taxon>
        <taxon>Neopterygii</taxon>
        <taxon>Teleostei</taxon>
        <taxon>Anguilliformes</taxon>
        <taxon>Anguillidae</taxon>
        <taxon>Anguilla</taxon>
    </lineage>
</organism>
<accession>A0A0E9WIS6</accession>
<dbReference type="EMBL" id="GBXM01018340">
    <property type="protein sequence ID" value="JAH90237.1"/>
    <property type="molecule type" value="Transcribed_RNA"/>
</dbReference>
<name>A0A0E9WIS6_ANGAN</name>
<proteinExistence type="predicted"/>
<reference evidence="1" key="2">
    <citation type="journal article" date="2015" name="Fish Shellfish Immunol.">
        <title>Early steps in the European eel (Anguilla anguilla)-Vibrio vulnificus interaction in the gills: Role of the RtxA13 toxin.</title>
        <authorList>
            <person name="Callol A."/>
            <person name="Pajuelo D."/>
            <person name="Ebbesson L."/>
            <person name="Teles M."/>
            <person name="MacKenzie S."/>
            <person name="Amaro C."/>
        </authorList>
    </citation>
    <scope>NUCLEOTIDE SEQUENCE</scope>
</reference>
<evidence type="ECO:0000313" key="1">
    <source>
        <dbReference type="EMBL" id="JAH90237.1"/>
    </source>
</evidence>
<dbReference type="AlphaFoldDB" id="A0A0E9WIS6"/>
<reference evidence="1" key="1">
    <citation type="submission" date="2014-11" db="EMBL/GenBank/DDBJ databases">
        <authorList>
            <person name="Amaro Gonzalez C."/>
        </authorList>
    </citation>
    <scope>NUCLEOTIDE SEQUENCE</scope>
</reference>
<sequence length="101" mass="11844">MKANMPNKWYIQYTKCQINDMLVYQMPPNKWYIQYTRCQINDILVYQMPANKCYIAPSIIPFYVTAQSTLKGHHDFFFNFEPCPTGAPADPLTHSQGELCR</sequence>
<protein>
    <submittedName>
        <fullName evidence="1">Uncharacterized protein</fullName>
    </submittedName>
</protein>